<gene>
    <name evidence="1" type="primary">ku</name>
    <name evidence="3" type="ORF">RD2015_2329</name>
</gene>
<dbReference type="InterPro" id="IPR016194">
    <property type="entry name" value="SPOC-like_C_dom_sf"/>
</dbReference>
<dbReference type="GO" id="GO:0003690">
    <property type="term" value="F:double-stranded DNA binding"/>
    <property type="evidence" value="ECO:0007669"/>
    <property type="project" value="UniProtKB-UniRule"/>
</dbReference>
<dbReference type="NCBIfam" id="TIGR02772">
    <property type="entry name" value="Ku_bact"/>
    <property type="match status" value="1"/>
</dbReference>
<evidence type="ECO:0000313" key="3">
    <source>
        <dbReference type="EMBL" id="ALV06800.1"/>
    </source>
</evidence>
<dbReference type="CDD" id="cd00789">
    <property type="entry name" value="KU_like"/>
    <property type="match status" value="1"/>
</dbReference>
<dbReference type="RefSeq" id="WP_083525557.1">
    <property type="nucleotide sequence ID" value="NZ_CP013729.1"/>
</dbReference>
<dbReference type="AlphaFoldDB" id="A0A0U3NED0"/>
<keyword evidence="1" id="KW-0233">DNA recombination</keyword>
<dbReference type="STRING" id="76731.RD2015_2329"/>
<comment type="similarity">
    <text evidence="1">Belongs to the prokaryotic Ku family.</text>
</comment>
<dbReference type="Pfam" id="PF02735">
    <property type="entry name" value="Ku"/>
    <property type="match status" value="1"/>
</dbReference>
<comment type="subunit">
    <text evidence="1">Homodimer. Interacts with LigD.</text>
</comment>
<evidence type="ECO:0000256" key="2">
    <source>
        <dbReference type="SAM" id="MobiDB-lite"/>
    </source>
</evidence>
<keyword evidence="1" id="KW-0234">DNA repair</keyword>
<protein>
    <recommendedName>
        <fullName evidence="1">Non-homologous end joining protein Ku</fullName>
    </recommendedName>
</protein>
<evidence type="ECO:0000256" key="1">
    <source>
        <dbReference type="HAMAP-Rule" id="MF_01875"/>
    </source>
</evidence>
<dbReference type="Gene3D" id="2.40.290.10">
    <property type="match status" value="1"/>
</dbReference>
<dbReference type="GO" id="GO:0006303">
    <property type="term" value="P:double-strand break repair via nonhomologous end joining"/>
    <property type="evidence" value="ECO:0007669"/>
    <property type="project" value="UniProtKB-UniRule"/>
</dbReference>
<dbReference type="KEGG" id="rdp:RD2015_2329"/>
<feature type="compositionally biased region" description="Polar residues" evidence="2">
    <location>
        <begin position="31"/>
        <end position="42"/>
    </location>
</feature>
<comment type="function">
    <text evidence="1">With LigD forms a non-homologous end joining (NHEJ) DNA repair enzyme, which repairs dsDNA breaks with reduced fidelity. Binds linear dsDNA with 5'- and 3'- overhangs but not closed circular dsDNA nor ssDNA. Recruits and stimulates the ligase activity of LigD.</text>
</comment>
<evidence type="ECO:0000313" key="4">
    <source>
        <dbReference type="Proteomes" id="UP000060699"/>
    </source>
</evidence>
<dbReference type="Proteomes" id="UP000060699">
    <property type="component" value="Chromosome"/>
</dbReference>
<dbReference type="InterPro" id="IPR006164">
    <property type="entry name" value="DNA_bd_Ku70/Ku80"/>
</dbReference>
<sequence>MPTSRAKSADKSAAKSPTRPQTRPKTRAKSQSRTQSKATSQPDAAPAPRRAIWKGAISFGLVHVPVALYPATRDEEVDFDWLDKRTLDPVGYKRINKRTGREIDKEQIVKGVKQENGDYVVLSEDEIRQAYPATTQTINIETFVPAEQISFVYLERPYYLAPVGKTAKVYALLREAMAQAGLIAVARLVIHSKEHLAALLPAGPALMIGLMRWANEIRPAQDLDLPDEGVSANGIKPAELKMARQLIEEMTADWRPQDYQDEFTVAIRKLIEHKVKAGEAQSVEPLEEAPAQAEGNVVDLTDLLKRSLGGGRKPAKRA</sequence>
<organism evidence="3 4">
    <name type="scientific">Roseateles depolymerans</name>
    <dbReference type="NCBI Taxonomy" id="76731"/>
    <lineage>
        <taxon>Bacteria</taxon>
        <taxon>Pseudomonadati</taxon>
        <taxon>Pseudomonadota</taxon>
        <taxon>Betaproteobacteria</taxon>
        <taxon>Burkholderiales</taxon>
        <taxon>Sphaerotilaceae</taxon>
        <taxon>Roseateles</taxon>
    </lineage>
</organism>
<dbReference type="HAMAP" id="MF_01875">
    <property type="entry name" value="Prokaryotic_Ku"/>
    <property type="match status" value="1"/>
</dbReference>
<dbReference type="InterPro" id="IPR009187">
    <property type="entry name" value="Prok_Ku"/>
</dbReference>
<keyword evidence="1 3" id="KW-0238">DNA-binding</keyword>
<accession>A0A0U3NED0</accession>
<reference evidence="3 4" key="1">
    <citation type="submission" date="2015-12" db="EMBL/GenBank/DDBJ databases">
        <title>Complete genome of Roseateles depolymerans KCTC 42856.</title>
        <authorList>
            <person name="Kim K.M."/>
        </authorList>
    </citation>
    <scope>NUCLEOTIDE SEQUENCE [LARGE SCALE GENOMIC DNA]</scope>
    <source>
        <strain evidence="3 4">KCTC 42856</strain>
    </source>
</reference>
<dbReference type="PATRIC" id="fig|76731.3.peg.2385"/>
<keyword evidence="4" id="KW-1185">Reference proteome</keyword>
<keyword evidence="1" id="KW-0227">DNA damage</keyword>
<dbReference type="OrthoDB" id="9795084at2"/>
<dbReference type="PIRSF" id="PIRSF006493">
    <property type="entry name" value="Prok_Ku"/>
    <property type="match status" value="1"/>
</dbReference>
<dbReference type="SUPFAM" id="SSF100939">
    <property type="entry name" value="SPOC domain-like"/>
    <property type="match status" value="1"/>
</dbReference>
<feature type="region of interest" description="Disordered" evidence="2">
    <location>
        <begin position="1"/>
        <end position="49"/>
    </location>
</feature>
<dbReference type="PANTHER" id="PTHR41251:SF1">
    <property type="entry name" value="NON-HOMOLOGOUS END JOINING PROTEIN KU"/>
    <property type="match status" value="1"/>
</dbReference>
<dbReference type="SMART" id="SM00559">
    <property type="entry name" value="Ku78"/>
    <property type="match status" value="1"/>
</dbReference>
<dbReference type="PANTHER" id="PTHR41251">
    <property type="entry name" value="NON-HOMOLOGOUS END JOINING PROTEIN KU"/>
    <property type="match status" value="1"/>
</dbReference>
<dbReference type="EMBL" id="CP013729">
    <property type="protein sequence ID" value="ALV06800.1"/>
    <property type="molecule type" value="Genomic_DNA"/>
</dbReference>
<dbReference type="GO" id="GO:0006310">
    <property type="term" value="P:DNA recombination"/>
    <property type="evidence" value="ECO:0007669"/>
    <property type="project" value="UniProtKB-KW"/>
</dbReference>
<proteinExistence type="inferred from homology"/>
<name>A0A0U3NED0_9BURK</name>